<feature type="domain" description="4Fe-4S ferredoxin-type" evidence="5">
    <location>
        <begin position="294"/>
        <end position="319"/>
    </location>
</feature>
<dbReference type="InterPro" id="IPR017900">
    <property type="entry name" value="4Fe4S_Fe_S_CS"/>
</dbReference>
<dbReference type="GO" id="GO:0016491">
    <property type="term" value="F:oxidoreductase activity"/>
    <property type="evidence" value="ECO:0007669"/>
    <property type="project" value="UniProtKB-ARBA"/>
</dbReference>
<keyword evidence="4" id="KW-0411">Iron-sulfur</keyword>
<protein>
    <submittedName>
        <fullName evidence="6">Iron-sulfur cluster-binding protein</fullName>
    </submittedName>
</protein>
<keyword evidence="2" id="KW-0479">Metal-binding</keyword>
<dbReference type="SUPFAM" id="SSF54862">
    <property type="entry name" value="4Fe-4S ferredoxins"/>
    <property type="match status" value="1"/>
</dbReference>
<dbReference type="HOGENOM" id="CLU_058393_1_0_2"/>
<keyword evidence="3" id="KW-0408">Iron</keyword>
<feature type="domain" description="4Fe-4S ferredoxin-type" evidence="5">
    <location>
        <begin position="323"/>
        <end position="352"/>
    </location>
</feature>
<dbReference type="KEGG" id="mmaz:MmTuc01_0621"/>
<reference evidence="6 7" key="1">
    <citation type="journal article" date="2013" name="Genome Announc.">
        <title>Complete Genome of a Methanosarcina mazei Strain Isolated from Sediment Samples from an Amazonian Flooded Area.</title>
        <authorList>
            <person name="Assis das Gracas D."/>
            <person name="Thiago Juca Ramos R."/>
            <person name="Vieira Araujo A.C."/>
            <person name="Zahlouth R."/>
            <person name="Ribeiro Carneiro A."/>
            <person name="Souza Lopes T."/>
            <person name="Azevedo Barauna R."/>
            <person name="Azevedo V."/>
            <person name="Cruz Schneider M.P."/>
            <person name="Pellizari V.H."/>
            <person name="Silva A."/>
        </authorList>
    </citation>
    <scope>NUCLEOTIDE SEQUENCE [LARGE SCALE GENOMIC DNA]</scope>
    <source>
        <strain evidence="6 7">Tuc01</strain>
    </source>
</reference>
<dbReference type="PANTHER" id="PTHR24960">
    <property type="entry name" value="PHOTOSYSTEM I IRON-SULFUR CENTER-RELATED"/>
    <property type="match status" value="1"/>
</dbReference>
<accession>M1QGB9</accession>
<dbReference type="Pfam" id="PF13237">
    <property type="entry name" value="Fer4_10"/>
    <property type="match status" value="1"/>
</dbReference>
<dbReference type="PANTHER" id="PTHR24960:SF76">
    <property type="entry name" value="4FE-4S FERREDOXIN-TYPE DOMAIN-CONTAINING PROTEIN"/>
    <property type="match status" value="1"/>
</dbReference>
<dbReference type="PROSITE" id="PS00198">
    <property type="entry name" value="4FE4S_FER_1"/>
    <property type="match status" value="1"/>
</dbReference>
<evidence type="ECO:0000256" key="3">
    <source>
        <dbReference type="ARBA" id="ARBA00023004"/>
    </source>
</evidence>
<evidence type="ECO:0000313" key="6">
    <source>
        <dbReference type="EMBL" id="AGF96039.1"/>
    </source>
</evidence>
<organism evidence="6 7">
    <name type="scientific">Methanosarcina mazei Tuc01</name>
    <dbReference type="NCBI Taxonomy" id="1236903"/>
    <lineage>
        <taxon>Archaea</taxon>
        <taxon>Methanobacteriati</taxon>
        <taxon>Methanobacteriota</taxon>
        <taxon>Stenosarchaea group</taxon>
        <taxon>Methanomicrobia</taxon>
        <taxon>Methanosarcinales</taxon>
        <taxon>Methanosarcinaceae</taxon>
        <taxon>Methanosarcina</taxon>
    </lineage>
</organism>
<dbReference type="Gene3D" id="3.30.70.20">
    <property type="match status" value="1"/>
</dbReference>
<dbReference type="Proteomes" id="UP000011718">
    <property type="component" value="Chromosome"/>
</dbReference>
<proteinExistence type="predicted"/>
<evidence type="ECO:0000313" key="7">
    <source>
        <dbReference type="Proteomes" id="UP000011718"/>
    </source>
</evidence>
<evidence type="ECO:0000256" key="2">
    <source>
        <dbReference type="ARBA" id="ARBA00022723"/>
    </source>
</evidence>
<evidence type="ECO:0000256" key="1">
    <source>
        <dbReference type="ARBA" id="ARBA00022485"/>
    </source>
</evidence>
<dbReference type="InterPro" id="IPR007160">
    <property type="entry name" value="DUF362"/>
</dbReference>
<sequence length="363" mass="38990">MNTTVSIVRCSDYSKVKSAIKEALSLIGGLESIIAPGNRVLLKPNVLAIRPPEDAVTTHPAVVSAMCELIREVGGIPIIGDGSGVVRPDVSTAEAFRASGIEAAASSCGAELINFETSGYTEVSVPAARQFPRLYIAKAVLEADVVISLPKLKTHELTLHKIRKQAHALEDRDRFGEAIVDIYSIVKPHLAVMDGVVGMEGNGPANGTPINSGLILASYDCVSLDMVASELIGIDPLKVPTNKAALSRGFGTEKPELAGVPLEEAGLKFKMAEGGVTAMVPPFLMRTLRKYLTVKPFINTSKCALCKACVLNCSAHAIEEMNKTLKINPEKCIQCYCCRELCPNDAVEIRKSFLMKVVTRRRT</sequence>
<dbReference type="BioCyc" id="MMAZ1236903:G139K-590-MONOMER"/>
<dbReference type="PROSITE" id="PS51379">
    <property type="entry name" value="4FE4S_FER_2"/>
    <property type="match status" value="2"/>
</dbReference>
<dbReference type="InterPro" id="IPR050157">
    <property type="entry name" value="PSI_iron-sulfur_center"/>
</dbReference>
<evidence type="ECO:0000259" key="5">
    <source>
        <dbReference type="PROSITE" id="PS51379"/>
    </source>
</evidence>
<dbReference type="GO" id="GO:0046872">
    <property type="term" value="F:metal ion binding"/>
    <property type="evidence" value="ECO:0007669"/>
    <property type="project" value="UniProtKB-KW"/>
</dbReference>
<keyword evidence="1" id="KW-0004">4Fe-4S</keyword>
<dbReference type="EMBL" id="CP004144">
    <property type="protein sequence ID" value="AGF96039.1"/>
    <property type="molecule type" value="Genomic_DNA"/>
</dbReference>
<evidence type="ECO:0000256" key="4">
    <source>
        <dbReference type="ARBA" id="ARBA00023014"/>
    </source>
</evidence>
<dbReference type="Pfam" id="PF04015">
    <property type="entry name" value="DUF362"/>
    <property type="match status" value="1"/>
</dbReference>
<dbReference type="AlphaFoldDB" id="M1QGB9"/>
<gene>
    <name evidence="6" type="ORF">MmTuc01_0621</name>
</gene>
<dbReference type="InterPro" id="IPR017896">
    <property type="entry name" value="4Fe4S_Fe-S-bd"/>
</dbReference>
<name>M1QGB9_METMZ</name>
<dbReference type="GO" id="GO:0051539">
    <property type="term" value="F:4 iron, 4 sulfur cluster binding"/>
    <property type="evidence" value="ECO:0007669"/>
    <property type="project" value="UniProtKB-KW"/>
</dbReference>